<organism evidence="1 2">
    <name type="scientific">Stephania yunnanensis</name>
    <dbReference type="NCBI Taxonomy" id="152371"/>
    <lineage>
        <taxon>Eukaryota</taxon>
        <taxon>Viridiplantae</taxon>
        <taxon>Streptophyta</taxon>
        <taxon>Embryophyta</taxon>
        <taxon>Tracheophyta</taxon>
        <taxon>Spermatophyta</taxon>
        <taxon>Magnoliopsida</taxon>
        <taxon>Ranunculales</taxon>
        <taxon>Menispermaceae</taxon>
        <taxon>Menispermoideae</taxon>
        <taxon>Cissampelideae</taxon>
        <taxon>Stephania</taxon>
    </lineage>
</organism>
<name>A0AAP0J8D1_9MAGN</name>
<proteinExistence type="predicted"/>
<dbReference type="AlphaFoldDB" id="A0AAP0J8D1"/>
<evidence type="ECO:0000313" key="1">
    <source>
        <dbReference type="EMBL" id="KAK9128550.1"/>
    </source>
</evidence>
<gene>
    <name evidence="1" type="ORF">Syun_017347</name>
</gene>
<dbReference type="Proteomes" id="UP001420932">
    <property type="component" value="Unassembled WGS sequence"/>
</dbReference>
<accession>A0AAP0J8D1</accession>
<comment type="caution">
    <text evidence="1">The sequence shown here is derived from an EMBL/GenBank/DDBJ whole genome shotgun (WGS) entry which is preliminary data.</text>
</comment>
<reference evidence="1 2" key="1">
    <citation type="submission" date="2024-01" db="EMBL/GenBank/DDBJ databases">
        <title>Genome assemblies of Stephania.</title>
        <authorList>
            <person name="Yang L."/>
        </authorList>
    </citation>
    <scope>NUCLEOTIDE SEQUENCE [LARGE SCALE GENOMIC DNA]</scope>
    <source>
        <strain evidence="1">YNDBR</strain>
        <tissue evidence="1">Leaf</tissue>
    </source>
</reference>
<protein>
    <submittedName>
        <fullName evidence="1">Uncharacterized protein</fullName>
    </submittedName>
</protein>
<dbReference type="EMBL" id="JBBNAF010000007">
    <property type="protein sequence ID" value="KAK9128550.1"/>
    <property type="molecule type" value="Genomic_DNA"/>
</dbReference>
<keyword evidence="2" id="KW-1185">Reference proteome</keyword>
<evidence type="ECO:0000313" key="2">
    <source>
        <dbReference type="Proteomes" id="UP001420932"/>
    </source>
</evidence>
<sequence>MSEDQRHLLDDHDEFMEQLMPYPRPPPRYVQWSRLIWVLHKEANLPHQSRLQVS</sequence>